<evidence type="ECO:0000256" key="3">
    <source>
        <dbReference type="ARBA" id="ARBA00022737"/>
    </source>
</evidence>
<dbReference type="InterPro" id="IPR035976">
    <property type="entry name" value="Sushi/SCR/CCP_sf"/>
</dbReference>
<dbReference type="InterPro" id="IPR000742">
    <property type="entry name" value="EGF"/>
</dbReference>
<feature type="domain" description="HYR" evidence="8">
    <location>
        <begin position="63"/>
        <end position="146"/>
    </location>
</feature>
<keyword evidence="3" id="KW-0677">Repeat</keyword>
<dbReference type="InterPro" id="IPR001881">
    <property type="entry name" value="EGF-like_Ca-bd_dom"/>
</dbReference>
<dbReference type="PROSITE" id="PS50825">
    <property type="entry name" value="HYR"/>
    <property type="match status" value="1"/>
</dbReference>
<keyword evidence="4 6" id="KW-1015">Disulfide bond</keyword>
<reference evidence="9" key="1">
    <citation type="journal article" date="2019" name="bioRxiv">
        <title>The Genome of the Zebra Mussel, Dreissena polymorpha: A Resource for Invasive Species Research.</title>
        <authorList>
            <person name="McCartney M.A."/>
            <person name="Auch B."/>
            <person name="Kono T."/>
            <person name="Mallez S."/>
            <person name="Zhang Y."/>
            <person name="Obille A."/>
            <person name="Becker A."/>
            <person name="Abrahante J.E."/>
            <person name="Garbe J."/>
            <person name="Badalamenti J.P."/>
            <person name="Herman A."/>
            <person name="Mangelson H."/>
            <person name="Liachko I."/>
            <person name="Sullivan S."/>
            <person name="Sone E.D."/>
            <person name="Koren S."/>
            <person name="Silverstein K.A.T."/>
            <person name="Beckman K.B."/>
            <person name="Gohl D.M."/>
        </authorList>
    </citation>
    <scope>NUCLEOTIDE SEQUENCE</scope>
    <source>
        <strain evidence="9">Duluth1</strain>
        <tissue evidence="9">Whole animal</tissue>
    </source>
</reference>
<evidence type="ECO:0000256" key="5">
    <source>
        <dbReference type="ARBA" id="ARBA00023180"/>
    </source>
</evidence>
<dbReference type="EMBL" id="JAIWYP010000010">
    <property type="protein sequence ID" value="KAH3752975.1"/>
    <property type="molecule type" value="Genomic_DNA"/>
</dbReference>
<dbReference type="Pfam" id="PF02494">
    <property type="entry name" value="HYR"/>
    <property type="match status" value="1"/>
</dbReference>
<keyword evidence="2" id="KW-0732">Signal</keyword>
<name>A0A9D4DRD4_DREPO</name>
<sequence length="269" mass="29902">MTEQTSAKRTCTNYGVWSGELPQCLYAESCSRTPCQNNSTCVNMLGDYECICETGWTGKNCEIDIQPPVMQGCEADREVFVSNMTSVQTWGVPVFLDPHGFEVVVTSNYRSNSFEFPWGVHTVQYAAVKSSNGLTAECTFNIRIKPHPCKQLPSISNGVLVCNGWETEYTNICKYYCLTNYTYPVGLSKDTAFVCGASGNWLPFATVGSCILSDIAFENNGHTFEGCHNETDTYNIGTTYITELNNTAFYSLCQNYPEKCLPKNVNIVC</sequence>
<evidence type="ECO:0000256" key="2">
    <source>
        <dbReference type="ARBA" id="ARBA00022729"/>
    </source>
</evidence>
<dbReference type="InterPro" id="IPR000152">
    <property type="entry name" value="EGF-type_Asp/Asn_hydroxyl_site"/>
</dbReference>
<feature type="disulfide bond" evidence="6">
    <location>
        <begin position="52"/>
        <end position="61"/>
    </location>
</feature>
<protein>
    <submittedName>
        <fullName evidence="9">Uncharacterized protein</fullName>
    </submittedName>
</protein>
<dbReference type="PROSITE" id="PS50026">
    <property type="entry name" value="EGF_3"/>
    <property type="match status" value="1"/>
</dbReference>
<dbReference type="Pfam" id="PF00008">
    <property type="entry name" value="EGF"/>
    <property type="match status" value="1"/>
</dbReference>
<dbReference type="InterPro" id="IPR003410">
    <property type="entry name" value="HYR_dom"/>
</dbReference>
<evidence type="ECO:0000259" key="7">
    <source>
        <dbReference type="PROSITE" id="PS50026"/>
    </source>
</evidence>
<dbReference type="Proteomes" id="UP000828390">
    <property type="component" value="Unassembled WGS sequence"/>
</dbReference>
<evidence type="ECO:0000256" key="6">
    <source>
        <dbReference type="PROSITE-ProRule" id="PRU00076"/>
    </source>
</evidence>
<evidence type="ECO:0000313" key="10">
    <source>
        <dbReference type="Proteomes" id="UP000828390"/>
    </source>
</evidence>
<dbReference type="SUPFAM" id="SSF57535">
    <property type="entry name" value="Complement control module/SCR domain"/>
    <property type="match status" value="1"/>
</dbReference>
<keyword evidence="1 6" id="KW-0245">EGF-like domain</keyword>
<dbReference type="AlphaFoldDB" id="A0A9D4DRD4"/>
<dbReference type="Gene3D" id="2.10.25.10">
    <property type="entry name" value="Laminin"/>
    <property type="match status" value="1"/>
</dbReference>
<evidence type="ECO:0000259" key="8">
    <source>
        <dbReference type="PROSITE" id="PS50825"/>
    </source>
</evidence>
<dbReference type="PROSITE" id="PS01186">
    <property type="entry name" value="EGF_2"/>
    <property type="match status" value="1"/>
</dbReference>
<dbReference type="PROSITE" id="PS00022">
    <property type="entry name" value="EGF_1"/>
    <property type="match status" value="1"/>
</dbReference>
<proteinExistence type="predicted"/>
<dbReference type="PROSITE" id="PS00010">
    <property type="entry name" value="ASX_HYDROXYL"/>
    <property type="match status" value="1"/>
</dbReference>
<dbReference type="SMART" id="SM00181">
    <property type="entry name" value="EGF"/>
    <property type="match status" value="1"/>
</dbReference>
<dbReference type="Gene3D" id="2.10.70.10">
    <property type="entry name" value="Complement Module, domain 1"/>
    <property type="match status" value="1"/>
</dbReference>
<evidence type="ECO:0000256" key="4">
    <source>
        <dbReference type="ARBA" id="ARBA00023157"/>
    </source>
</evidence>
<organism evidence="9 10">
    <name type="scientific">Dreissena polymorpha</name>
    <name type="common">Zebra mussel</name>
    <name type="synonym">Mytilus polymorpha</name>
    <dbReference type="NCBI Taxonomy" id="45954"/>
    <lineage>
        <taxon>Eukaryota</taxon>
        <taxon>Metazoa</taxon>
        <taxon>Spiralia</taxon>
        <taxon>Lophotrochozoa</taxon>
        <taxon>Mollusca</taxon>
        <taxon>Bivalvia</taxon>
        <taxon>Autobranchia</taxon>
        <taxon>Heteroconchia</taxon>
        <taxon>Euheterodonta</taxon>
        <taxon>Imparidentia</taxon>
        <taxon>Neoheterodontei</taxon>
        <taxon>Myida</taxon>
        <taxon>Dreissenoidea</taxon>
        <taxon>Dreissenidae</taxon>
        <taxon>Dreissena</taxon>
    </lineage>
</organism>
<gene>
    <name evidence="9" type="ORF">DPMN_187602</name>
</gene>
<feature type="domain" description="EGF-like" evidence="7">
    <location>
        <begin position="26"/>
        <end position="62"/>
    </location>
</feature>
<evidence type="ECO:0000256" key="1">
    <source>
        <dbReference type="ARBA" id="ARBA00022536"/>
    </source>
</evidence>
<accession>A0A9D4DRD4</accession>
<comment type="caution">
    <text evidence="9">The sequence shown here is derived from an EMBL/GenBank/DDBJ whole genome shotgun (WGS) entry which is preliminary data.</text>
</comment>
<dbReference type="CDD" id="cd00054">
    <property type="entry name" value="EGF_CA"/>
    <property type="match status" value="1"/>
</dbReference>
<comment type="caution">
    <text evidence="6">Lacks conserved residue(s) required for the propagation of feature annotation.</text>
</comment>
<dbReference type="FunFam" id="2.10.25.10:FF:000321">
    <property type="entry name" value="Protein delta homolog 1"/>
    <property type="match status" value="1"/>
</dbReference>
<dbReference type="GO" id="GO:0005509">
    <property type="term" value="F:calcium ion binding"/>
    <property type="evidence" value="ECO:0007669"/>
    <property type="project" value="InterPro"/>
</dbReference>
<keyword evidence="5" id="KW-0325">Glycoprotein</keyword>
<dbReference type="SMART" id="SM00179">
    <property type="entry name" value="EGF_CA"/>
    <property type="match status" value="1"/>
</dbReference>
<reference evidence="9" key="2">
    <citation type="submission" date="2020-11" db="EMBL/GenBank/DDBJ databases">
        <authorList>
            <person name="McCartney M.A."/>
            <person name="Auch B."/>
            <person name="Kono T."/>
            <person name="Mallez S."/>
            <person name="Becker A."/>
            <person name="Gohl D.M."/>
            <person name="Silverstein K.A.T."/>
            <person name="Koren S."/>
            <person name="Bechman K.B."/>
            <person name="Herman A."/>
            <person name="Abrahante J.E."/>
            <person name="Garbe J."/>
        </authorList>
    </citation>
    <scope>NUCLEOTIDE SEQUENCE</scope>
    <source>
        <strain evidence="9">Duluth1</strain>
        <tissue evidence="9">Whole animal</tissue>
    </source>
</reference>
<evidence type="ECO:0000313" key="9">
    <source>
        <dbReference type="EMBL" id="KAH3752975.1"/>
    </source>
</evidence>
<keyword evidence="10" id="KW-1185">Reference proteome</keyword>
<dbReference type="SUPFAM" id="SSF57196">
    <property type="entry name" value="EGF/Laminin"/>
    <property type="match status" value="1"/>
</dbReference>